<dbReference type="Proteomes" id="UP000286934">
    <property type="component" value="Unassembled WGS sequence"/>
</dbReference>
<comment type="caution">
    <text evidence="2">The sequence shown here is derived from an EMBL/GenBank/DDBJ whole genome shotgun (WGS) entry which is preliminary data.</text>
</comment>
<feature type="domain" description="Amine oxidase" evidence="1">
    <location>
        <begin position="10"/>
        <end position="275"/>
    </location>
</feature>
<dbReference type="RefSeq" id="WP_126805656.1">
    <property type="nucleotide sequence ID" value="NZ_PIPP01000001.1"/>
</dbReference>
<dbReference type="OrthoDB" id="20837at2"/>
<dbReference type="Pfam" id="PF01593">
    <property type="entry name" value="Amino_oxidase"/>
    <property type="match status" value="1"/>
</dbReference>
<dbReference type="Gene3D" id="3.50.50.60">
    <property type="entry name" value="FAD/NAD(P)-binding domain"/>
    <property type="match status" value="1"/>
</dbReference>
<evidence type="ECO:0000313" key="3">
    <source>
        <dbReference type="Proteomes" id="UP000286934"/>
    </source>
</evidence>
<sequence length="432" mass="48593">MKIAVIGSGIAGITAANLLSQNHEVWVFEKNNYIGGHTATVDVEVEGKAYAIDTGFIVFNDRTYPNFRALLRKHGVAWQDTQMSFSVQNPETGLEYNGHTLATMFAQKRNYLRPKFYKMLFDIVKFNKAAKQALNERSESELANLTLAEFVQELNLSNEFSTNYLYPMCAAIWSASLKESSAFPLSFFLRFFLNHGLLDVANRPQWHVIKGGSRNYIPALTQAFAERIVLNANVISVRRDADGVDIAFADGRIERFDEVILACHSDQALALLAEPTEREIAILGGIPYQENDVVLHTDTNQLPKRKAAWASWNYLLPDLQQGGLIKPATVTYNMNILQGLTDAPATFCVTLNNTAALNEAKILRRFSYAHPVYSVDSFKQRARRNEICGKNRTHFCGAYWYSGFHEDGVRSAVDVAERFGVARPEHDSRYQG</sequence>
<dbReference type="AlphaFoldDB" id="A0A432WXF0"/>
<accession>A0A432WXF0</accession>
<evidence type="ECO:0000259" key="1">
    <source>
        <dbReference type="Pfam" id="PF01593"/>
    </source>
</evidence>
<proteinExistence type="predicted"/>
<organism evidence="2 3">
    <name type="scientific">Aliidiomarina shirensis</name>
    <dbReference type="NCBI Taxonomy" id="1048642"/>
    <lineage>
        <taxon>Bacteria</taxon>
        <taxon>Pseudomonadati</taxon>
        <taxon>Pseudomonadota</taxon>
        <taxon>Gammaproteobacteria</taxon>
        <taxon>Alteromonadales</taxon>
        <taxon>Idiomarinaceae</taxon>
        <taxon>Aliidiomarina</taxon>
    </lineage>
</organism>
<dbReference type="PANTHER" id="PTHR42923">
    <property type="entry name" value="PROTOPORPHYRINOGEN OXIDASE"/>
    <property type="match status" value="1"/>
</dbReference>
<keyword evidence="3" id="KW-1185">Reference proteome</keyword>
<evidence type="ECO:0000313" key="2">
    <source>
        <dbReference type="EMBL" id="RUO38435.1"/>
    </source>
</evidence>
<dbReference type="GO" id="GO:0016491">
    <property type="term" value="F:oxidoreductase activity"/>
    <property type="evidence" value="ECO:0007669"/>
    <property type="project" value="InterPro"/>
</dbReference>
<dbReference type="InterPro" id="IPR002937">
    <property type="entry name" value="Amino_oxidase"/>
</dbReference>
<dbReference type="PANTHER" id="PTHR42923:SF17">
    <property type="entry name" value="AMINE OXIDASE DOMAIN-CONTAINING PROTEIN"/>
    <property type="match status" value="1"/>
</dbReference>
<dbReference type="InterPro" id="IPR050464">
    <property type="entry name" value="Zeta_carotene_desat/Oxidored"/>
</dbReference>
<name>A0A432WXF0_9GAMM</name>
<gene>
    <name evidence="2" type="ORF">CWE13_01990</name>
</gene>
<dbReference type="SUPFAM" id="SSF51905">
    <property type="entry name" value="FAD/NAD(P)-binding domain"/>
    <property type="match status" value="1"/>
</dbReference>
<reference evidence="3" key="1">
    <citation type="journal article" date="2018" name="Front. Microbiol.">
        <title>Genome-Based Analysis Reveals the Taxonomy and Diversity of the Family Idiomarinaceae.</title>
        <authorList>
            <person name="Liu Y."/>
            <person name="Lai Q."/>
            <person name="Shao Z."/>
        </authorList>
    </citation>
    <scope>NUCLEOTIDE SEQUENCE [LARGE SCALE GENOMIC DNA]</scope>
    <source>
        <strain evidence="3">AIS</strain>
    </source>
</reference>
<dbReference type="EMBL" id="PIPP01000001">
    <property type="protein sequence ID" value="RUO38435.1"/>
    <property type="molecule type" value="Genomic_DNA"/>
</dbReference>
<dbReference type="InterPro" id="IPR036188">
    <property type="entry name" value="FAD/NAD-bd_sf"/>
</dbReference>
<protein>
    <submittedName>
        <fullName evidence="2">FAD-dependent oxidoreductase</fullName>
    </submittedName>
</protein>